<feature type="domain" description="Transglycosylase SLT" evidence="4">
    <location>
        <begin position="465"/>
        <end position="565"/>
    </location>
</feature>
<sequence>MLLDMGRAFERNDTQRLAALLPQVAGHPLEPLAGYWELSARLQSASHEEIRTFLRRWSGTFYENRLRTDWLIELGRNRNWGTFNEELPLWRPNSERELRCLILAAPGPRTAAERAAQLAPLWLGQTRADEGCALAAQQLLASRALAPEVAWQRARLAAEGNQRAIATQAVRLVAPDRAADVAGILENPARFLAAPASAAHTRELATLALIRLAMNDPAAAAEQLGSVRWRTQLGPEEQSWVRGVIGRRLTQRLDADALEHFGRAQVEHLHDEHLIWKTRAALRGGNWGMVREAIMAMSPAQREQPAWSYWLARALIERARSAPAAQAVQMRQQAQDLYQRIAGVGSFYEQLALEALGQSITTPPAPAPLTLAEVAAARSNPGLQRALHAIAIGLRTEGVREWNYQTITHPPGGLSDRELLAAADFACSRQVWDRCISTSLRTRQEVDQRQRFPMPFREQVVQRSREIGLDPAYVFGLIHQESRFVMDARSHVGASGLMQVMPATARWTARQIGLRDFQPEQINDRDTNIVIGTAYLKLALENFDGVRVLAAAAYNAGAGRPRLWRNGPVLEAAIWIENIPFAETRDYVQRVLANSTNYAALISGQPQRLSDHLPPIGPRAANAGNAASAPSATTTAARP</sequence>
<reference evidence="5 6" key="1">
    <citation type="journal article" date="2014" name="Nat. Commun.">
        <title>Physiological and genomic features of highly alkaliphilic hydrogen-utilizing Betaproteobacteria from a continental serpentinizing site.</title>
        <authorList>
            <person name="Suzuki S."/>
            <person name="Kuenen J.G."/>
            <person name="Schipper K."/>
            <person name="van der Velde S."/>
            <person name="Ishii S."/>
            <person name="Wu A."/>
            <person name="Sorokin D.Y."/>
            <person name="Tenney A."/>
            <person name="Meng X.Y."/>
            <person name="Morrill P.L."/>
            <person name="Kamagata Y."/>
            <person name="Muyzer G."/>
            <person name="Nealson K.H."/>
        </authorList>
    </citation>
    <scope>NUCLEOTIDE SEQUENCE [LARGE SCALE GENOMIC DNA]</scope>
    <source>
        <strain evidence="5 6">A1</strain>
    </source>
</reference>
<dbReference type="PANTHER" id="PTHR37423">
    <property type="entry name" value="SOLUBLE LYTIC MUREIN TRANSGLYCOSYLASE-RELATED"/>
    <property type="match status" value="1"/>
</dbReference>
<keyword evidence="2" id="KW-0732">Signal</keyword>
<dbReference type="Proteomes" id="UP000067461">
    <property type="component" value="Chromosome"/>
</dbReference>
<keyword evidence="6" id="KW-1185">Reference proteome</keyword>
<dbReference type="EMBL" id="AP014568">
    <property type="protein sequence ID" value="BAO81599.1"/>
    <property type="molecule type" value="Genomic_DNA"/>
</dbReference>
<organism evidence="5 6">
    <name type="scientific">Serpentinimonas raichei</name>
    <dbReference type="NCBI Taxonomy" id="1458425"/>
    <lineage>
        <taxon>Bacteria</taxon>
        <taxon>Pseudomonadati</taxon>
        <taxon>Pseudomonadota</taxon>
        <taxon>Betaproteobacteria</taxon>
        <taxon>Burkholderiales</taxon>
        <taxon>Comamonadaceae</taxon>
        <taxon>Serpentinimonas</taxon>
    </lineage>
</organism>
<evidence type="ECO:0000259" key="4">
    <source>
        <dbReference type="Pfam" id="PF01464"/>
    </source>
</evidence>
<dbReference type="GO" id="GO:0004553">
    <property type="term" value="F:hydrolase activity, hydrolyzing O-glycosyl compounds"/>
    <property type="evidence" value="ECO:0007669"/>
    <property type="project" value="InterPro"/>
</dbReference>
<evidence type="ECO:0000256" key="3">
    <source>
        <dbReference type="SAM" id="MobiDB-lite"/>
    </source>
</evidence>
<proteinExistence type="inferred from homology"/>
<evidence type="ECO:0000256" key="2">
    <source>
        <dbReference type="ARBA" id="ARBA00022729"/>
    </source>
</evidence>
<dbReference type="CDD" id="cd13401">
    <property type="entry name" value="Slt70-like"/>
    <property type="match status" value="1"/>
</dbReference>
<dbReference type="STRING" id="1458425.SRAA_1745"/>
<name>A0A060NRR3_9BURK</name>
<dbReference type="InterPro" id="IPR023346">
    <property type="entry name" value="Lysozyme-like_dom_sf"/>
</dbReference>
<dbReference type="AlphaFoldDB" id="A0A060NRR3"/>
<dbReference type="Gene3D" id="1.10.530.10">
    <property type="match status" value="1"/>
</dbReference>
<dbReference type="SUPFAM" id="SSF48435">
    <property type="entry name" value="Bacterial muramidases"/>
    <property type="match status" value="1"/>
</dbReference>
<gene>
    <name evidence="5" type="ORF">SRAA_1745</name>
</gene>
<dbReference type="SUPFAM" id="SSF53955">
    <property type="entry name" value="Lysozyme-like"/>
    <property type="match status" value="1"/>
</dbReference>
<evidence type="ECO:0000256" key="1">
    <source>
        <dbReference type="ARBA" id="ARBA00007734"/>
    </source>
</evidence>
<feature type="region of interest" description="Disordered" evidence="3">
    <location>
        <begin position="611"/>
        <end position="639"/>
    </location>
</feature>
<accession>A0A060NRR3</accession>
<dbReference type="InterPro" id="IPR008258">
    <property type="entry name" value="Transglycosylase_SLT_dom_1"/>
</dbReference>
<feature type="compositionally biased region" description="Low complexity" evidence="3">
    <location>
        <begin position="618"/>
        <end position="639"/>
    </location>
</feature>
<comment type="similarity">
    <text evidence="1">Belongs to the transglycosylase Slt family.</text>
</comment>
<dbReference type="PANTHER" id="PTHR37423:SF5">
    <property type="entry name" value="SOLUBLE LYTIC MUREIN TRANSGLYCOSYLASE"/>
    <property type="match status" value="1"/>
</dbReference>
<dbReference type="Gene3D" id="1.25.20.10">
    <property type="entry name" value="Bacterial muramidases"/>
    <property type="match status" value="1"/>
</dbReference>
<dbReference type="HOGENOM" id="CLU_019016_0_0_4"/>
<dbReference type="Pfam" id="PF01464">
    <property type="entry name" value="SLT"/>
    <property type="match status" value="1"/>
</dbReference>
<dbReference type="GO" id="GO:0042597">
    <property type="term" value="C:periplasmic space"/>
    <property type="evidence" value="ECO:0007669"/>
    <property type="project" value="InterPro"/>
</dbReference>
<dbReference type="KEGG" id="cbaa:SRAA_1745"/>
<protein>
    <submittedName>
        <fullName evidence="5">Soluble lytic murein transglycosylase and related regulatory protein</fullName>
    </submittedName>
</protein>
<dbReference type="InterPro" id="IPR008939">
    <property type="entry name" value="Lytic_TGlycosylase_superhlx_U"/>
</dbReference>
<evidence type="ECO:0000313" key="5">
    <source>
        <dbReference type="EMBL" id="BAO81599.1"/>
    </source>
</evidence>
<evidence type="ECO:0000313" key="6">
    <source>
        <dbReference type="Proteomes" id="UP000067461"/>
    </source>
</evidence>